<evidence type="ECO:0000313" key="2">
    <source>
        <dbReference type="EMBL" id="SUA19077.1"/>
    </source>
</evidence>
<dbReference type="AlphaFoldDB" id="A0A378VSI2"/>
<accession>A0A378VSI2</accession>
<feature type="compositionally biased region" description="Polar residues" evidence="1">
    <location>
        <begin position="20"/>
        <end position="30"/>
    </location>
</feature>
<feature type="region of interest" description="Disordered" evidence="1">
    <location>
        <begin position="1"/>
        <end position="30"/>
    </location>
</feature>
<organism evidence="2 3">
    <name type="scientific">Neisseria meningitidis</name>
    <dbReference type="NCBI Taxonomy" id="487"/>
    <lineage>
        <taxon>Bacteria</taxon>
        <taxon>Pseudomonadati</taxon>
        <taxon>Pseudomonadota</taxon>
        <taxon>Betaproteobacteria</taxon>
        <taxon>Neisseriales</taxon>
        <taxon>Neisseriaceae</taxon>
        <taxon>Neisseria</taxon>
    </lineage>
</organism>
<proteinExistence type="predicted"/>
<dbReference type="EMBL" id="UGRP01000001">
    <property type="protein sequence ID" value="SUA19077.1"/>
    <property type="molecule type" value="Genomic_DNA"/>
</dbReference>
<reference evidence="2 3" key="1">
    <citation type="submission" date="2018-06" db="EMBL/GenBank/DDBJ databases">
        <authorList>
            <consortium name="Pathogen Informatics"/>
            <person name="Doyle S."/>
        </authorList>
    </citation>
    <scope>NUCLEOTIDE SEQUENCE [LARGE SCALE GENOMIC DNA]</scope>
    <source>
        <strain evidence="2 3">NCTC8554</strain>
    </source>
</reference>
<evidence type="ECO:0000256" key="1">
    <source>
        <dbReference type="SAM" id="MobiDB-lite"/>
    </source>
</evidence>
<evidence type="ECO:0000313" key="3">
    <source>
        <dbReference type="Proteomes" id="UP000254176"/>
    </source>
</evidence>
<dbReference type="Proteomes" id="UP000254176">
    <property type="component" value="Unassembled WGS sequence"/>
</dbReference>
<sequence length="30" mass="3542">MTTENNAFENTKHIDETGNEYWSTHTLQTK</sequence>
<gene>
    <name evidence="2" type="primary">dinD</name>
    <name evidence="2" type="ORF">NCTC8554_00770</name>
</gene>
<protein>
    <submittedName>
        <fullName evidence="2">DNA-damage-inducible protein D</fullName>
    </submittedName>
</protein>
<name>A0A378VSI2_NEIME</name>